<evidence type="ECO:0000256" key="2">
    <source>
        <dbReference type="ARBA" id="ARBA00033753"/>
    </source>
</evidence>
<gene>
    <name evidence="4" type="primary">tsaA</name>
    <name evidence="4" type="ORF">IAC35_07145</name>
</gene>
<evidence type="ECO:0000256" key="1">
    <source>
        <dbReference type="ARBA" id="ARBA00022691"/>
    </source>
</evidence>
<reference evidence="4" key="2">
    <citation type="journal article" date="2021" name="PeerJ">
        <title>Extensive microbial diversity within the chicken gut microbiome revealed by metagenomics and culture.</title>
        <authorList>
            <person name="Gilroy R."/>
            <person name="Ravi A."/>
            <person name="Getino M."/>
            <person name="Pursley I."/>
            <person name="Horton D.L."/>
            <person name="Alikhan N.F."/>
            <person name="Baker D."/>
            <person name="Gharbi K."/>
            <person name="Hall N."/>
            <person name="Watson M."/>
            <person name="Adriaenssens E.M."/>
            <person name="Foster-Nyarko E."/>
            <person name="Jarju S."/>
            <person name="Secka A."/>
            <person name="Antonio M."/>
            <person name="Oren A."/>
            <person name="Chaudhuri R.R."/>
            <person name="La Ragione R."/>
            <person name="Hildebrand F."/>
            <person name="Pallen M.J."/>
        </authorList>
    </citation>
    <scope>NUCLEOTIDE SEQUENCE</scope>
    <source>
        <strain evidence="4">ChiHecec2B26-709</strain>
    </source>
</reference>
<organism evidence="4 5">
    <name type="scientific">Candidatus Cryptobacteroides merdipullorum</name>
    <dbReference type="NCBI Taxonomy" id="2840771"/>
    <lineage>
        <taxon>Bacteria</taxon>
        <taxon>Pseudomonadati</taxon>
        <taxon>Bacteroidota</taxon>
        <taxon>Bacteroidia</taxon>
        <taxon>Bacteroidales</taxon>
        <taxon>Candidatus Cryptobacteroides</taxon>
    </lineage>
</organism>
<dbReference type="PROSITE" id="PS01318">
    <property type="entry name" value="TSAA_1"/>
    <property type="match status" value="1"/>
</dbReference>
<dbReference type="InterPro" id="IPR036414">
    <property type="entry name" value="YaeB_N_sf"/>
</dbReference>
<evidence type="ECO:0000313" key="4">
    <source>
        <dbReference type="EMBL" id="HIT47615.1"/>
    </source>
</evidence>
<dbReference type="Gene3D" id="2.40.30.70">
    <property type="entry name" value="YaeB-like"/>
    <property type="match status" value="1"/>
</dbReference>
<dbReference type="AlphaFoldDB" id="A0A9D1GQ61"/>
<dbReference type="PROSITE" id="PS51668">
    <property type="entry name" value="TSAA_2"/>
    <property type="match status" value="1"/>
</dbReference>
<dbReference type="Pfam" id="PF18389">
    <property type="entry name" value="TrmO_C"/>
    <property type="match status" value="1"/>
</dbReference>
<dbReference type="CDD" id="cd09281">
    <property type="entry name" value="UPF0066"/>
    <property type="match status" value="1"/>
</dbReference>
<keyword evidence="1" id="KW-0949">S-adenosyl-L-methionine</keyword>
<dbReference type="PANTHER" id="PTHR12818:SF0">
    <property type="entry name" value="TRNA (ADENINE(37)-N6)-METHYLTRANSFERASE"/>
    <property type="match status" value="1"/>
</dbReference>
<dbReference type="Proteomes" id="UP000886881">
    <property type="component" value="Unassembled WGS sequence"/>
</dbReference>
<dbReference type="InterPro" id="IPR036413">
    <property type="entry name" value="YaeB-like_sf"/>
</dbReference>
<evidence type="ECO:0000313" key="5">
    <source>
        <dbReference type="Proteomes" id="UP000886881"/>
    </source>
</evidence>
<dbReference type="SUPFAM" id="SSF118196">
    <property type="entry name" value="YaeB-like"/>
    <property type="match status" value="1"/>
</dbReference>
<comment type="caution">
    <text evidence="4">The sequence shown here is derived from an EMBL/GenBank/DDBJ whole genome shotgun (WGS) entry which is preliminary data.</text>
</comment>
<dbReference type="InterPro" id="IPR023370">
    <property type="entry name" value="TrmO-like_N"/>
</dbReference>
<accession>A0A9D1GQ61</accession>
<dbReference type="InterPro" id="IPR041369">
    <property type="entry name" value="TrmO_C"/>
</dbReference>
<comment type="similarity">
    <text evidence="2">Belongs to the tRNA methyltransferase O family.</text>
</comment>
<dbReference type="InterPro" id="IPR040372">
    <property type="entry name" value="YaeB-like"/>
</dbReference>
<name>A0A9D1GQ61_9BACT</name>
<evidence type="ECO:0000259" key="3">
    <source>
        <dbReference type="PROSITE" id="PS51668"/>
    </source>
</evidence>
<proteinExistence type="inferred from homology"/>
<dbReference type="NCBIfam" id="TIGR00104">
    <property type="entry name" value="tRNA_TsaA"/>
    <property type="match status" value="1"/>
</dbReference>
<dbReference type="PANTHER" id="PTHR12818">
    <property type="entry name" value="TRNA (ADENINE(37)-N6)-METHYLTRANSFERASE"/>
    <property type="match status" value="1"/>
</dbReference>
<feature type="domain" description="TsaA-like" evidence="3">
    <location>
        <begin position="3"/>
        <end position="157"/>
    </location>
</feature>
<dbReference type="EMBL" id="DVLC01000128">
    <property type="protein sequence ID" value="HIT47615.1"/>
    <property type="molecule type" value="Genomic_DNA"/>
</dbReference>
<dbReference type="InterPro" id="IPR023368">
    <property type="entry name" value="UPF0066_cons_site"/>
</dbReference>
<dbReference type="Gene3D" id="3.30.2310.10">
    <property type="entry name" value="YaeB-like"/>
    <property type="match status" value="1"/>
</dbReference>
<protein>
    <submittedName>
        <fullName evidence="4">tRNA (N6-threonylcarbamoyladenosine(37)-N6)-methyltransferase TrmO</fullName>
    </submittedName>
</protein>
<sequence length="232" mass="25955">MKIEPIAIFRSPLKEKFGIPRQAGIANSLSGTIELKAPYNQPDALRGLEEFDYVWLIWGFSLNRPRHADNSGTKDTDGTEKHFEATVRPPRLGGNTRVGVFASRSPFRPNGLGLSAVRITKVDFEKCTIEVRGADLADGTPVYDIKPYVEYADSHAGARSGFVDSSEWKTLKVVFPEHIRQEFSGERLAALEEILSQDPRPQFQHDPDRVYGMNYAGAEIKFRVSGDMLEVL</sequence>
<reference evidence="4" key="1">
    <citation type="submission" date="2020-10" db="EMBL/GenBank/DDBJ databases">
        <authorList>
            <person name="Gilroy R."/>
        </authorList>
    </citation>
    <scope>NUCLEOTIDE SEQUENCE</scope>
    <source>
        <strain evidence="4">ChiHecec2B26-709</strain>
    </source>
</reference>
<dbReference type="Pfam" id="PF01980">
    <property type="entry name" value="TrmO_N"/>
    <property type="match status" value="1"/>
</dbReference>